<evidence type="ECO:0000259" key="1">
    <source>
        <dbReference type="Pfam" id="PF00112"/>
    </source>
</evidence>
<dbReference type="EMBL" id="BTGU01001434">
    <property type="protein sequence ID" value="GMN23042.1"/>
    <property type="molecule type" value="Genomic_DNA"/>
</dbReference>
<dbReference type="InterPro" id="IPR038765">
    <property type="entry name" value="Papain-like_cys_pep_sf"/>
</dbReference>
<accession>A0AA87YVJ5</accession>
<dbReference type="InterPro" id="IPR000668">
    <property type="entry name" value="Peptidase_C1A_C"/>
</dbReference>
<dbReference type="GO" id="GO:0006508">
    <property type="term" value="P:proteolysis"/>
    <property type="evidence" value="ECO:0007669"/>
    <property type="project" value="InterPro"/>
</dbReference>
<organism evidence="2 3">
    <name type="scientific">Ficus carica</name>
    <name type="common">Common fig</name>
    <dbReference type="NCBI Taxonomy" id="3494"/>
    <lineage>
        <taxon>Eukaryota</taxon>
        <taxon>Viridiplantae</taxon>
        <taxon>Streptophyta</taxon>
        <taxon>Embryophyta</taxon>
        <taxon>Tracheophyta</taxon>
        <taxon>Spermatophyta</taxon>
        <taxon>Magnoliopsida</taxon>
        <taxon>eudicotyledons</taxon>
        <taxon>Gunneridae</taxon>
        <taxon>Pentapetalae</taxon>
        <taxon>rosids</taxon>
        <taxon>fabids</taxon>
        <taxon>Rosales</taxon>
        <taxon>Moraceae</taxon>
        <taxon>Ficeae</taxon>
        <taxon>Ficus</taxon>
    </lineage>
</organism>
<dbReference type="Gene3D" id="3.90.70.10">
    <property type="entry name" value="Cysteine proteinases"/>
    <property type="match status" value="1"/>
</dbReference>
<dbReference type="SUPFAM" id="SSF54001">
    <property type="entry name" value="Cysteine proteinases"/>
    <property type="match status" value="1"/>
</dbReference>
<comment type="caution">
    <text evidence="2">The sequence shown here is derived from an EMBL/GenBank/DDBJ whole genome shotgun (WGS) entry which is preliminary data.</text>
</comment>
<keyword evidence="3" id="KW-1185">Reference proteome</keyword>
<sequence length="265" mass="31047">MSSNKGKQKRNDGRASDQIIQIDHRNAFYVCNCRTLEQKMAGDCWALNLMHHVEMLIAKQVGKCPQLSYQELIDCFTPPIKSSYVDFDNDGASLVDACYFLRERGVLLEKYYPNEGIRPFREIIRKRRDLDIPESAWTKPIKDFHLFVPETYDLNDPKVIQQICNALDEKPILMGFAIGDDFDESMTNSWRIYAPRDDSEKRYAHRILWLDIELLDSFNSYGRQWGKKGFGRLLMCSEKNPIKAAIVFDIDKDWKPPDEWIPYLF</sequence>
<name>A0AA87YVJ5_FICCA</name>
<feature type="domain" description="Peptidase C1A papain C-terminal" evidence="1">
    <location>
        <begin position="22"/>
        <end position="238"/>
    </location>
</feature>
<proteinExistence type="predicted"/>
<dbReference type="GO" id="GO:0008234">
    <property type="term" value="F:cysteine-type peptidase activity"/>
    <property type="evidence" value="ECO:0007669"/>
    <property type="project" value="InterPro"/>
</dbReference>
<gene>
    <name evidence="2" type="ORF">TIFTF001_040386</name>
</gene>
<protein>
    <recommendedName>
        <fullName evidence="1">Peptidase C1A papain C-terminal domain-containing protein</fullName>
    </recommendedName>
</protein>
<reference evidence="2" key="1">
    <citation type="submission" date="2023-07" db="EMBL/GenBank/DDBJ databases">
        <title>draft genome sequence of fig (Ficus carica).</title>
        <authorList>
            <person name="Takahashi T."/>
            <person name="Nishimura K."/>
        </authorList>
    </citation>
    <scope>NUCLEOTIDE SEQUENCE</scope>
</reference>
<dbReference type="Pfam" id="PF00112">
    <property type="entry name" value="Peptidase_C1"/>
    <property type="match status" value="1"/>
</dbReference>
<evidence type="ECO:0000313" key="2">
    <source>
        <dbReference type="EMBL" id="GMN23042.1"/>
    </source>
</evidence>
<dbReference type="Proteomes" id="UP001187192">
    <property type="component" value="Unassembled WGS sequence"/>
</dbReference>
<dbReference type="AlphaFoldDB" id="A0AA87YVJ5"/>
<evidence type="ECO:0000313" key="3">
    <source>
        <dbReference type="Proteomes" id="UP001187192"/>
    </source>
</evidence>